<feature type="chain" id="PRO_5002111871" evidence="1">
    <location>
        <begin position="22"/>
        <end position="93"/>
    </location>
</feature>
<dbReference type="EMBL" id="HACG01009528">
    <property type="protein sequence ID" value="CEK56393.1"/>
    <property type="molecule type" value="Transcribed_RNA"/>
</dbReference>
<keyword evidence="1" id="KW-0732">Signal</keyword>
<evidence type="ECO:0000256" key="1">
    <source>
        <dbReference type="SAM" id="SignalP"/>
    </source>
</evidence>
<feature type="non-terminal residue" evidence="2">
    <location>
        <position position="1"/>
    </location>
</feature>
<sequence length="93" mass="10653">RKFGGANNLLCAISLLKFALSFIPFDERLRFMLAMVYRRCTHFNIYTEDPKNINRNQLALKAAINLSRLGNSARSQAVRSAAFVELAYLKFHD</sequence>
<evidence type="ECO:0000313" key="2">
    <source>
        <dbReference type="EMBL" id="CEK56393.1"/>
    </source>
</evidence>
<proteinExistence type="predicted"/>
<gene>
    <name evidence="2" type="primary">ORF27539</name>
</gene>
<protein>
    <submittedName>
        <fullName evidence="2">Uncharacterized protein</fullName>
    </submittedName>
</protein>
<dbReference type="AlphaFoldDB" id="A0A0B6YJK5"/>
<feature type="non-terminal residue" evidence="2">
    <location>
        <position position="93"/>
    </location>
</feature>
<reference evidence="2" key="1">
    <citation type="submission" date="2014-12" db="EMBL/GenBank/DDBJ databases">
        <title>Insight into the proteome of Arion vulgaris.</title>
        <authorList>
            <person name="Aradska J."/>
            <person name="Bulat T."/>
            <person name="Smidak R."/>
            <person name="Sarate P."/>
            <person name="Gangsoo J."/>
            <person name="Sialana F."/>
            <person name="Bilban M."/>
            <person name="Lubec G."/>
        </authorList>
    </citation>
    <scope>NUCLEOTIDE SEQUENCE</scope>
    <source>
        <tissue evidence="2">Skin</tissue>
    </source>
</reference>
<accession>A0A0B6YJK5</accession>
<name>A0A0B6YJK5_9EUPU</name>
<feature type="signal peptide" evidence="1">
    <location>
        <begin position="1"/>
        <end position="21"/>
    </location>
</feature>
<organism evidence="2">
    <name type="scientific">Arion vulgaris</name>
    <dbReference type="NCBI Taxonomy" id="1028688"/>
    <lineage>
        <taxon>Eukaryota</taxon>
        <taxon>Metazoa</taxon>
        <taxon>Spiralia</taxon>
        <taxon>Lophotrochozoa</taxon>
        <taxon>Mollusca</taxon>
        <taxon>Gastropoda</taxon>
        <taxon>Heterobranchia</taxon>
        <taxon>Euthyneura</taxon>
        <taxon>Panpulmonata</taxon>
        <taxon>Eupulmonata</taxon>
        <taxon>Stylommatophora</taxon>
        <taxon>Helicina</taxon>
        <taxon>Arionoidea</taxon>
        <taxon>Arionidae</taxon>
        <taxon>Arion</taxon>
    </lineage>
</organism>